<dbReference type="OrthoDB" id="368951at2157"/>
<evidence type="ECO:0000313" key="2">
    <source>
        <dbReference type="Proteomes" id="UP000094707"/>
    </source>
</evidence>
<protein>
    <submittedName>
        <fullName evidence="1">Uncharacterized protein</fullName>
    </submittedName>
</protein>
<dbReference type="Pfam" id="PF13289">
    <property type="entry name" value="SIR2_2"/>
    <property type="match status" value="1"/>
</dbReference>
<dbReference type="EMBL" id="LT607756">
    <property type="protein sequence ID" value="SCG85668.1"/>
    <property type="molecule type" value="Genomic_DNA"/>
</dbReference>
<evidence type="ECO:0000313" key="1">
    <source>
        <dbReference type="EMBL" id="SCG85668.1"/>
    </source>
</evidence>
<proteinExistence type="predicted"/>
<sequence>MKDNNHYGLKTENYVLSLLGALAKSEGKNLYIEYPFKEGKEYYISDGYAPEGILDLEGPTIIEVKTKIPNLKNFKLAKKILNSYPYIKTFLFVVPSQIDHQKRFDNYNNIILWDNNKIKEISNNYPEITFQYLDEGLPSFLKYDDESTIAQKTLERYSNFEFNENKEKYIEALKYAFKNDELTLFLGSGVSIDQGLPSDGSLRCDFHSICKNENCDKSFSKDTGLPNWKSLIQMLILDCLKSYDSKYAHKEELKEKFESYSNIIWANFVKKTFKKNFHKKIKEILYQGYEHSIKKDSHLNYISELCVSPRGRIGVYSIVTYNFDDALEFYLKNLGIPYKVISEEKNIPTNVEIPIYHVHGYIPKEISDDEFDWEKKPLIFAETEYYNLYKDPYSWQNLIQLNLLKEKTALFVGLSMDDPNLRRLLNISSRYSKGPKHYAILKDRWTFSDKKLSNIFRSLEESIFGELGVNIIWVKDYPEIDDVLSDIKKSIQI</sequence>
<dbReference type="AlphaFoldDB" id="A0A1D3L284"/>
<dbReference type="Proteomes" id="UP000094707">
    <property type="component" value="Chromosome I"/>
</dbReference>
<dbReference type="GeneID" id="30411955"/>
<dbReference type="KEGG" id="mcub:MCBB_1110"/>
<accession>A0A1D3L284</accession>
<reference evidence="1 2" key="1">
    <citation type="submission" date="2016-08" db="EMBL/GenBank/DDBJ databases">
        <authorList>
            <person name="Seilhamer J.J."/>
        </authorList>
    </citation>
    <scope>NUCLEOTIDE SEQUENCE [LARGE SCALE GENOMIC DNA]</scope>
    <source>
        <strain evidence="1">Buetzberg</strain>
    </source>
</reference>
<keyword evidence="2" id="KW-1185">Reference proteome</keyword>
<organism evidence="1 2">
    <name type="scientific">Methanobacterium congolense</name>
    <dbReference type="NCBI Taxonomy" id="118062"/>
    <lineage>
        <taxon>Archaea</taxon>
        <taxon>Methanobacteriati</taxon>
        <taxon>Methanobacteriota</taxon>
        <taxon>Methanomada group</taxon>
        <taxon>Methanobacteria</taxon>
        <taxon>Methanobacteriales</taxon>
        <taxon>Methanobacteriaceae</taxon>
        <taxon>Methanobacterium</taxon>
    </lineage>
</organism>
<gene>
    <name evidence="1" type="ORF">MCBB_1110</name>
</gene>
<dbReference type="RefSeq" id="WP_071906801.1">
    <property type="nucleotide sequence ID" value="NZ_LT607756.1"/>
</dbReference>
<dbReference type="STRING" id="118062.MCBB_1110"/>
<name>A0A1D3L284_9EURY</name>